<proteinExistence type="predicted"/>
<gene>
    <name evidence="2" type="ORF">C0029_01515</name>
</gene>
<dbReference type="AlphaFoldDB" id="A0AAP8SP86"/>
<name>A0AAP8SP86_9GAMM</name>
<dbReference type="PANTHER" id="PTHR33361">
    <property type="entry name" value="GLR0591 PROTEIN"/>
    <property type="match status" value="1"/>
</dbReference>
<reference evidence="2 3" key="1">
    <citation type="submission" date="2018-01" db="EMBL/GenBank/DDBJ databases">
        <title>The draft genome sequence of Halioglobus japonicus S1-36.</title>
        <authorList>
            <person name="Du Z.-J."/>
            <person name="Shi M.-J."/>
        </authorList>
    </citation>
    <scope>NUCLEOTIDE SEQUENCE [LARGE SCALE GENOMIC DNA]</scope>
    <source>
        <strain evidence="2 3">S1-36</strain>
    </source>
</reference>
<keyword evidence="3" id="KW-1185">Reference proteome</keyword>
<keyword evidence="1" id="KW-0732">Signal</keyword>
<comment type="caution">
    <text evidence="2">The sequence shown here is derived from an EMBL/GenBank/DDBJ whole genome shotgun (WGS) entry which is preliminary data.</text>
</comment>
<dbReference type="EMBL" id="PKUR01000001">
    <property type="protein sequence ID" value="PLW87301.1"/>
    <property type="molecule type" value="Genomic_DNA"/>
</dbReference>
<protein>
    <submittedName>
        <fullName evidence="2">DUF885 domain-containing protein</fullName>
    </submittedName>
</protein>
<evidence type="ECO:0000313" key="3">
    <source>
        <dbReference type="Proteomes" id="UP000235162"/>
    </source>
</evidence>
<dbReference type="Pfam" id="PF05960">
    <property type="entry name" value="DUF885"/>
    <property type="match status" value="1"/>
</dbReference>
<dbReference type="Proteomes" id="UP000235162">
    <property type="component" value="Unassembled WGS sequence"/>
</dbReference>
<dbReference type="RefSeq" id="WP_084200620.1">
    <property type="nucleotide sequence ID" value="NZ_BMYL01000001.1"/>
</dbReference>
<dbReference type="KEGG" id="hja:BST95_16695"/>
<accession>A0AAP8SP86</accession>
<dbReference type="InterPro" id="IPR010281">
    <property type="entry name" value="DUF885"/>
</dbReference>
<evidence type="ECO:0000313" key="2">
    <source>
        <dbReference type="EMBL" id="PLW87301.1"/>
    </source>
</evidence>
<evidence type="ECO:0000256" key="1">
    <source>
        <dbReference type="SAM" id="SignalP"/>
    </source>
</evidence>
<dbReference type="PANTHER" id="PTHR33361:SF15">
    <property type="entry name" value="DUF885 FAMILY LIPOPROTEIN"/>
    <property type="match status" value="1"/>
</dbReference>
<feature type="chain" id="PRO_5042850877" evidence="1">
    <location>
        <begin position="21"/>
        <end position="619"/>
    </location>
</feature>
<sequence length="619" mass="68983">MLYIRLLAAAMSLAAPLSFAAVTQAEASWDRSAWEQQVAAERDINELGRLYLELTLEQSPHNSVFRGLHGTAAEPTRYDDRMADASPVARASFDSARETLLAKLEGIGASALSRSDQIDLHILKKRVELHLFNSRELGSGASPFTWSSALSTGLSSLLMRDFAPLDQRLSSLGKRCAATGDYLGGVKASLAPDDVLPTEQHKKTALAQLGGLDRDGGLFDKTIPDLLASSSLSDDQQRQILEDCSDAREQIKAFTAWYQATVMPREASEWRTGKAIYDRQFDLQNDYYLTPDELLARAEQALEDNNRELEALARRIHDAYLVEEIEAGTYAPAAEQSDQAVVRNVFAKLSEDRPTPDSLVEDSYALADGIIAFVKDNDLMDLPPATKLRIEPVPPQLSGNSVAFIQTAPAFEPHLESVWFWDIELLRSAPDYLKEYNRTMLAIVYIHEGVPGHFVQLEYSNRAERLIPKVFFNGPMVEGWASYITTQLVAEGYTVYPNHPLGHELQQMTDIKMVLRALTNAIIDLKLNRTDWPEEEALALMIERGYQQPGEAQGKLGRAKMGAVQLSSYYAGFLAIEDILAEYRAKKGDAFSYKEFNERLVGAGSPPFFAIREFMLEDE</sequence>
<organism evidence="2 3">
    <name type="scientific">Halioglobus japonicus</name>
    <dbReference type="NCBI Taxonomy" id="930805"/>
    <lineage>
        <taxon>Bacteria</taxon>
        <taxon>Pseudomonadati</taxon>
        <taxon>Pseudomonadota</taxon>
        <taxon>Gammaproteobacteria</taxon>
        <taxon>Cellvibrionales</taxon>
        <taxon>Halieaceae</taxon>
        <taxon>Halioglobus</taxon>
    </lineage>
</organism>
<feature type="signal peptide" evidence="1">
    <location>
        <begin position="1"/>
        <end position="20"/>
    </location>
</feature>